<proteinExistence type="predicted"/>
<name>C3PIG2_CORA7</name>
<feature type="compositionally biased region" description="Pro residues" evidence="1">
    <location>
        <begin position="278"/>
        <end position="288"/>
    </location>
</feature>
<dbReference type="eggNOG" id="ENOG5033FH4">
    <property type="taxonomic scope" value="Bacteria"/>
</dbReference>
<reference evidence="2 3" key="1">
    <citation type="journal article" date="2010" name="BMC Genomics">
        <title>Complete genome sequence and lifestyle of black-pigmented Corynebacterium aurimucosum ATCC 700975 (formerly C. nigricans CN-1) isolated from a vaginal swab of a woman with spontaneous abortion.</title>
        <authorList>
            <person name="Trost E."/>
            <person name="Gotker S."/>
            <person name="Schneider J."/>
            <person name="Schneiker-Bekel S."/>
            <person name="Szczepanowski R."/>
            <person name="Tilker A."/>
            <person name="Viehoever P."/>
            <person name="Arnold W."/>
            <person name="Bekel T."/>
            <person name="Blom J."/>
            <person name="Gartemann K.H."/>
            <person name="Linke B."/>
            <person name="Goesmann A."/>
            <person name="Puhler A."/>
            <person name="Shukla S.K."/>
            <person name="Tauch A."/>
        </authorList>
    </citation>
    <scope>NUCLEOTIDE SEQUENCE [LARGE SCALE GENOMIC DNA]</scope>
    <source>
        <strain evidence="3">ATCC 700975 / DSM 44827 / CIP 107346 / CN-1</strain>
    </source>
</reference>
<feature type="region of interest" description="Disordered" evidence="1">
    <location>
        <begin position="212"/>
        <end position="298"/>
    </location>
</feature>
<dbReference type="OrthoDB" id="3383452at2"/>
<dbReference type="GeneID" id="31924669"/>
<feature type="compositionally biased region" description="Polar residues" evidence="1">
    <location>
        <begin position="253"/>
        <end position="263"/>
    </location>
</feature>
<evidence type="ECO:0008006" key="4">
    <source>
        <dbReference type="Google" id="ProtNLM"/>
    </source>
</evidence>
<gene>
    <name evidence="2" type="ordered locus">cauri_2023</name>
</gene>
<feature type="compositionally biased region" description="Basic and acidic residues" evidence="1">
    <location>
        <begin position="151"/>
        <end position="163"/>
    </location>
</feature>
<feature type="region of interest" description="Disordered" evidence="1">
    <location>
        <begin position="111"/>
        <end position="163"/>
    </location>
</feature>
<dbReference type="AlphaFoldDB" id="C3PIG2"/>
<dbReference type="RefSeq" id="WP_010191027.1">
    <property type="nucleotide sequence ID" value="NC_012590.1"/>
</dbReference>
<dbReference type="KEGG" id="car:cauri_2023"/>
<dbReference type="HOGENOM" id="CLU_932891_0_0_11"/>
<dbReference type="STRING" id="548476.cauri_2023"/>
<evidence type="ECO:0000256" key="1">
    <source>
        <dbReference type="SAM" id="MobiDB-lite"/>
    </source>
</evidence>
<dbReference type="EMBL" id="CP001601">
    <property type="protein sequence ID" value="ACP33616.1"/>
    <property type="molecule type" value="Genomic_DNA"/>
</dbReference>
<dbReference type="Proteomes" id="UP000002077">
    <property type="component" value="Chromosome"/>
</dbReference>
<feature type="compositionally biased region" description="Pro residues" evidence="1">
    <location>
        <begin position="130"/>
        <end position="142"/>
    </location>
</feature>
<sequence length="298" mass="33325">MTIHPDVHYEGVRFASVPHQLLDEVADPVAIALYAHLMKFADWSTGLAHPKRETLAKLMGYKTTKSVDAAVKVLAKAGWLEVFPRWSRWNEETNALEVIYESRKGFNQTSNGYRLFDRPRRSGGVGTPEGPHPLPTSDPSPCPQGYTNKNHKNENHRTKDIDHPADDRFDEFWGTVPRKVGKGAARKAWAKAVKKADPQVIIEGMRRYRDDPNREDEFTAHPSSWLNAERWDDDPLPARGGGQKAPSFLDFAPSSSTPRNPSFNAPYGGELPSSTYSPLPPGIEPPTGPQALFEEYPE</sequence>
<organism evidence="2 3">
    <name type="scientific">Corynebacterium aurimucosum (strain ATCC 700975 / DSM 44827 / CIP 107346 / CN-1)</name>
    <name type="common">Corynebacterium nigricans</name>
    <dbReference type="NCBI Taxonomy" id="548476"/>
    <lineage>
        <taxon>Bacteria</taxon>
        <taxon>Bacillati</taxon>
        <taxon>Actinomycetota</taxon>
        <taxon>Actinomycetes</taxon>
        <taxon>Mycobacteriales</taxon>
        <taxon>Corynebacteriaceae</taxon>
        <taxon>Corynebacterium</taxon>
    </lineage>
</organism>
<keyword evidence="3" id="KW-1185">Reference proteome</keyword>
<evidence type="ECO:0000313" key="2">
    <source>
        <dbReference type="EMBL" id="ACP33616.1"/>
    </source>
</evidence>
<evidence type="ECO:0000313" key="3">
    <source>
        <dbReference type="Proteomes" id="UP000002077"/>
    </source>
</evidence>
<protein>
    <recommendedName>
        <fullName evidence="4">Helix-turn-helix domain-containing protein</fullName>
    </recommendedName>
</protein>
<accession>C3PIG2</accession>
<dbReference type="Pfam" id="PF13730">
    <property type="entry name" value="HTH_36"/>
    <property type="match status" value="1"/>
</dbReference>